<evidence type="ECO:0000256" key="4">
    <source>
        <dbReference type="ARBA" id="ARBA00011881"/>
    </source>
</evidence>
<keyword evidence="8 12" id="KW-0378">Hydrolase</keyword>
<name>A0AAW8R5Y6_9ALTE</name>
<sequence>MAKVNTLYGQIDQSLMNKFANIRLLVCDVDGVFSDGTILLGNQGEELKAFNTKDGYGIKALSKVGVDVAVITGRQSQIVANRMQALNVKHIMQNREDKQVAIKELIRDYGYTNSQIASVGDDMPDTGMFLESEIGIAVADAHPMVKQKATFCTSLDGGRGAVREICDLILQAKGKLEEIHGASV</sequence>
<comment type="cofactor">
    <cofactor evidence="2 12 13">
        <name>Mg(2+)</name>
        <dbReference type="ChEBI" id="CHEBI:18420"/>
    </cofactor>
</comment>
<feature type="binding site" evidence="13">
    <location>
        <position position="28"/>
    </location>
    <ligand>
        <name>Mg(2+)</name>
        <dbReference type="ChEBI" id="CHEBI:18420"/>
    </ligand>
</feature>
<evidence type="ECO:0000256" key="9">
    <source>
        <dbReference type="ARBA" id="ARBA00022842"/>
    </source>
</evidence>
<evidence type="ECO:0000256" key="2">
    <source>
        <dbReference type="ARBA" id="ARBA00001946"/>
    </source>
</evidence>
<protein>
    <recommendedName>
        <fullName evidence="6 12">3-deoxy-D-manno-octulosonate 8-phosphate phosphatase KdsC</fullName>
        <ecNumber evidence="5 12">3.1.3.45</ecNumber>
    </recommendedName>
    <alternativeName>
        <fullName evidence="11 12">KDO 8-P phosphatase</fullName>
    </alternativeName>
</protein>
<dbReference type="InterPro" id="IPR050793">
    <property type="entry name" value="CMP-NeuNAc_synthase"/>
</dbReference>
<dbReference type="SUPFAM" id="SSF56784">
    <property type="entry name" value="HAD-like"/>
    <property type="match status" value="1"/>
</dbReference>
<dbReference type="SFLD" id="SFLDG01138">
    <property type="entry name" value="C1.6.2:_Deoxy-d-mannose-octulo"/>
    <property type="match status" value="1"/>
</dbReference>
<evidence type="ECO:0000313" key="14">
    <source>
        <dbReference type="EMBL" id="MDT0584104.1"/>
    </source>
</evidence>
<keyword evidence="9 12" id="KW-0460">Magnesium</keyword>
<dbReference type="NCBIfam" id="NF007019">
    <property type="entry name" value="PRK09484.1"/>
    <property type="match status" value="1"/>
</dbReference>
<keyword evidence="15" id="KW-1185">Reference proteome</keyword>
<evidence type="ECO:0000256" key="7">
    <source>
        <dbReference type="ARBA" id="ARBA00022723"/>
    </source>
</evidence>
<feature type="binding site" evidence="13">
    <location>
        <position position="121"/>
    </location>
    <ligand>
        <name>Mg(2+)</name>
        <dbReference type="ChEBI" id="CHEBI:18420"/>
    </ligand>
</feature>
<comment type="catalytic activity">
    <reaction evidence="1 12">
        <text>3-deoxy-alpha-D-manno-2-octulosonate-8-phosphate + H2O = 3-deoxy-alpha-D-manno-oct-2-ulosonate + phosphate</text>
        <dbReference type="Rhea" id="RHEA:11500"/>
        <dbReference type="ChEBI" id="CHEBI:15377"/>
        <dbReference type="ChEBI" id="CHEBI:43474"/>
        <dbReference type="ChEBI" id="CHEBI:85985"/>
        <dbReference type="ChEBI" id="CHEBI:85986"/>
        <dbReference type="EC" id="3.1.3.45"/>
    </reaction>
</comment>
<evidence type="ECO:0000256" key="6">
    <source>
        <dbReference type="ARBA" id="ARBA00020092"/>
    </source>
</evidence>
<comment type="subunit">
    <text evidence="4 12">Homotetramer.</text>
</comment>
<comment type="similarity">
    <text evidence="3 12">Belongs to the KdsC family.</text>
</comment>
<dbReference type="RefSeq" id="WP_311362868.1">
    <property type="nucleotide sequence ID" value="NZ_JAVRIE010000007.1"/>
</dbReference>
<organism evidence="14 15">
    <name type="scientific">Brumicola blandensis</name>
    <dbReference type="NCBI Taxonomy" id="3075611"/>
    <lineage>
        <taxon>Bacteria</taxon>
        <taxon>Pseudomonadati</taxon>
        <taxon>Pseudomonadota</taxon>
        <taxon>Gammaproteobacteria</taxon>
        <taxon>Alteromonadales</taxon>
        <taxon>Alteromonadaceae</taxon>
        <taxon>Brumicola</taxon>
    </lineage>
</organism>
<dbReference type="InterPro" id="IPR010023">
    <property type="entry name" value="KdsC_fam"/>
</dbReference>
<dbReference type="EC" id="3.1.3.45" evidence="5 12"/>
<dbReference type="Gene3D" id="3.40.50.1000">
    <property type="entry name" value="HAD superfamily/HAD-like"/>
    <property type="match status" value="1"/>
</dbReference>
<dbReference type="SFLD" id="SFLDS00003">
    <property type="entry name" value="Haloacid_Dehalogenase"/>
    <property type="match status" value="1"/>
</dbReference>
<keyword evidence="10 12" id="KW-0448">Lipopolysaccharide biosynthesis</keyword>
<gene>
    <name evidence="14" type="primary">kdsC</name>
    <name evidence="14" type="ORF">RM544_16270</name>
</gene>
<evidence type="ECO:0000256" key="11">
    <source>
        <dbReference type="ARBA" id="ARBA00031051"/>
    </source>
</evidence>
<dbReference type="SFLD" id="SFLDG01136">
    <property type="entry name" value="C1.6:_Phosphoserine_Phosphatas"/>
    <property type="match status" value="1"/>
</dbReference>
<evidence type="ECO:0000256" key="13">
    <source>
        <dbReference type="PIRSR" id="PIRSR006118-2"/>
    </source>
</evidence>
<dbReference type="Proteomes" id="UP001249020">
    <property type="component" value="Unassembled WGS sequence"/>
</dbReference>
<keyword evidence="7 12" id="KW-0479">Metal-binding</keyword>
<dbReference type="Pfam" id="PF08282">
    <property type="entry name" value="Hydrolase_3"/>
    <property type="match status" value="1"/>
</dbReference>
<dbReference type="CDD" id="cd01630">
    <property type="entry name" value="HAD_KDO-like"/>
    <property type="match status" value="1"/>
</dbReference>
<comment type="caution">
    <text evidence="14">The sequence shown here is derived from an EMBL/GenBank/DDBJ whole genome shotgun (WGS) entry which is preliminary data.</text>
</comment>
<dbReference type="PANTHER" id="PTHR21485:SF6">
    <property type="entry name" value="N-ACYLNEURAMINATE CYTIDYLYLTRANSFERASE-RELATED"/>
    <property type="match status" value="1"/>
</dbReference>
<dbReference type="InterPro" id="IPR036412">
    <property type="entry name" value="HAD-like_sf"/>
</dbReference>
<proteinExistence type="inferred from homology"/>
<evidence type="ECO:0000256" key="1">
    <source>
        <dbReference type="ARBA" id="ARBA00000898"/>
    </source>
</evidence>
<dbReference type="PIRSF" id="PIRSF006118">
    <property type="entry name" value="KDO8-P_Ptase"/>
    <property type="match status" value="1"/>
</dbReference>
<reference evidence="14 15" key="1">
    <citation type="submission" date="2023-09" db="EMBL/GenBank/DDBJ databases">
        <authorList>
            <person name="Rey-Velasco X."/>
        </authorList>
    </citation>
    <scope>NUCLEOTIDE SEQUENCE [LARGE SCALE GENOMIC DNA]</scope>
    <source>
        <strain evidence="14 15">W409</strain>
    </source>
</reference>
<dbReference type="GO" id="GO:0019143">
    <property type="term" value="F:3-deoxy-manno-octulosonate-8-phosphatase activity"/>
    <property type="evidence" value="ECO:0007669"/>
    <property type="project" value="UniProtKB-UniRule"/>
</dbReference>
<dbReference type="InterPro" id="IPR023214">
    <property type="entry name" value="HAD_sf"/>
</dbReference>
<dbReference type="GO" id="GO:0009103">
    <property type="term" value="P:lipopolysaccharide biosynthetic process"/>
    <property type="evidence" value="ECO:0007669"/>
    <property type="project" value="UniProtKB-UniRule"/>
</dbReference>
<accession>A0AAW8R5Y6</accession>
<dbReference type="EMBL" id="JAVRIE010000007">
    <property type="protein sequence ID" value="MDT0584104.1"/>
    <property type="molecule type" value="Genomic_DNA"/>
</dbReference>
<dbReference type="PANTHER" id="PTHR21485">
    <property type="entry name" value="HAD SUPERFAMILY MEMBERS CMAS AND KDSC"/>
    <property type="match status" value="1"/>
</dbReference>
<evidence type="ECO:0000313" key="15">
    <source>
        <dbReference type="Proteomes" id="UP001249020"/>
    </source>
</evidence>
<evidence type="ECO:0000256" key="5">
    <source>
        <dbReference type="ARBA" id="ARBA00013066"/>
    </source>
</evidence>
<feature type="binding site" evidence="13">
    <location>
        <position position="30"/>
    </location>
    <ligand>
        <name>substrate</name>
    </ligand>
</feature>
<dbReference type="GO" id="GO:0008781">
    <property type="term" value="F:N-acylneuraminate cytidylyltransferase activity"/>
    <property type="evidence" value="ECO:0007669"/>
    <property type="project" value="TreeGrafter"/>
</dbReference>
<dbReference type="FunFam" id="3.40.50.1000:FF:000029">
    <property type="entry name" value="3-deoxy-D-manno-octulosonate 8-phosphate phosphatase KdsC"/>
    <property type="match status" value="1"/>
</dbReference>
<dbReference type="NCBIfam" id="TIGR01670">
    <property type="entry name" value="KdsC-phosphatas"/>
    <property type="match status" value="1"/>
</dbReference>
<dbReference type="AlphaFoldDB" id="A0AAW8R5Y6"/>
<evidence type="ECO:0000256" key="10">
    <source>
        <dbReference type="ARBA" id="ARBA00022985"/>
    </source>
</evidence>
<evidence type="ECO:0000256" key="12">
    <source>
        <dbReference type="PIRNR" id="PIRNR006118"/>
    </source>
</evidence>
<dbReference type="GO" id="GO:0046872">
    <property type="term" value="F:metal ion binding"/>
    <property type="evidence" value="ECO:0007669"/>
    <property type="project" value="UniProtKB-UniRule"/>
</dbReference>
<evidence type="ECO:0000256" key="8">
    <source>
        <dbReference type="ARBA" id="ARBA00022801"/>
    </source>
</evidence>
<evidence type="ECO:0000256" key="3">
    <source>
        <dbReference type="ARBA" id="ARBA00005893"/>
    </source>
</evidence>
<comment type="function">
    <text evidence="12">Catalyzes the hydrolysis of 3-deoxy-D-manno-octulosonate 8-phosphate (KDO 8-P) to 3-deoxy-D-manno-octulosonate (KDO) and inorganic phosphate.</text>
</comment>